<dbReference type="PANTHER" id="PTHR47893:SF1">
    <property type="entry name" value="REGULATORY PROTEIN PCHR"/>
    <property type="match status" value="1"/>
</dbReference>
<dbReference type="EMBL" id="SAYW01000002">
    <property type="protein sequence ID" value="RWU08153.1"/>
    <property type="molecule type" value="Genomic_DNA"/>
</dbReference>
<keyword evidence="3" id="KW-0804">Transcription</keyword>
<dbReference type="PANTHER" id="PTHR47893">
    <property type="entry name" value="REGULATORY PROTEIN PCHR"/>
    <property type="match status" value="1"/>
</dbReference>
<keyword evidence="1" id="KW-0805">Transcription regulation</keyword>
<dbReference type="PROSITE" id="PS01124">
    <property type="entry name" value="HTH_ARAC_FAMILY_2"/>
    <property type="match status" value="1"/>
</dbReference>
<dbReference type="InterPro" id="IPR018060">
    <property type="entry name" value="HTH_AraC"/>
</dbReference>
<dbReference type="InterPro" id="IPR018062">
    <property type="entry name" value="HTH_AraC-typ_CS"/>
</dbReference>
<evidence type="ECO:0000313" key="5">
    <source>
        <dbReference type="EMBL" id="RWU08153.1"/>
    </source>
</evidence>
<dbReference type="RefSeq" id="WP_113646678.1">
    <property type="nucleotide sequence ID" value="NZ_QMHN01000002.1"/>
</dbReference>
<dbReference type="InterPro" id="IPR053142">
    <property type="entry name" value="PchR_regulatory_protein"/>
</dbReference>
<dbReference type="GO" id="GO:0003700">
    <property type="term" value="F:DNA-binding transcription factor activity"/>
    <property type="evidence" value="ECO:0007669"/>
    <property type="project" value="InterPro"/>
</dbReference>
<dbReference type="Gene3D" id="1.10.10.60">
    <property type="entry name" value="Homeodomain-like"/>
    <property type="match status" value="1"/>
</dbReference>
<accession>A0A3S3QG17</accession>
<feature type="domain" description="HTH araC/xylS-type" evidence="4">
    <location>
        <begin position="9"/>
        <end position="107"/>
    </location>
</feature>
<name>A0A3S3QG17_9SPHI</name>
<dbReference type="AlphaFoldDB" id="A0A3S3QG17"/>
<comment type="caution">
    <text evidence="5">The sequence shown here is derived from an EMBL/GenBank/DDBJ whole genome shotgun (WGS) entry which is preliminary data.</text>
</comment>
<evidence type="ECO:0000256" key="3">
    <source>
        <dbReference type="ARBA" id="ARBA00023163"/>
    </source>
</evidence>
<dbReference type="InterPro" id="IPR009057">
    <property type="entry name" value="Homeodomain-like_sf"/>
</dbReference>
<dbReference type="Pfam" id="PF12833">
    <property type="entry name" value="HTH_18"/>
    <property type="match status" value="1"/>
</dbReference>
<dbReference type="SMART" id="SM00342">
    <property type="entry name" value="HTH_ARAC"/>
    <property type="match status" value="1"/>
</dbReference>
<reference evidence="5 6" key="1">
    <citation type="submission" date="2018-06" db="EMBL/GenBank/DDBJ databases">
        <title>Pedobacter endophyticus sp. nov., an endophytic bacterium isolated from a leaf of Triticum aestivum.</title>
        <authorList>
            <person name="Zhang L."/>
        </authorList>
    </citation>
    <scope>NUCLEOTIDE SEQUENCE [LARGE SCALE GENOMIC DNA]</scope>
    <source>
        <strain evidence="5 6">CM134L-2</strain>
    </source>
</reference>
<dbReference type="SUPFAM" id="SSF46689">
    <property type="entry name" value="Homeodomain-like"/>
    <property type="match status" value="2"/>
</dbReference>
<dbReference type="OrthoDB" id="799767at2"/>
<evidence type="ECO:0000256" key="2">
    <source>
        <dbReference type="ARBA" id="ARBA00023125"/>
    </source>
</evidence>
<dbReference type="PROSITE" id="PS00041">
    <property type="entry name" value="HTH_ARAC_FAMILY_1"/>
    <property type="match status" value="1"/>
</dbReference>
<evidence type="ECO:0000259" key="4">
    <source>
        <dbReference type="PROSITE" id="PS01124"/>
    </source>
</evidence>
<dbReference type="Proteomes" id="UP000284120">
    <property type="component" value="Unassembled WGS sequence"/>
</dbReference>
<keyword evidence="2" id="KW-0238">DNA-binding</keyword>
<organism evidence="5 6">
    <name type="scientific">Pedobacter chitinilyticus</name>
    <dbReference type="NCBI Taxonomy" id="2233776"/>
    <lineage>
        <taxon>Bacteria</taxon>
        <taxon>Pseudomonadati</taxon>
        <taxon>Bacteroidota</taxon>
        <taxon>Sphingobacteriia</taxon>
        <taxon>Sphingobacteriales</taxon>
        <taxon>Sphingobacteriaceae</taxon>
        <taxon>Pedobacter</taxon>
    </lineage>
</organism>
<evidence type="ECO:0000313" key="6">
    <source>
        <dbReference type="Proteomes" id="UP000284120"/>
    </source>
</evidence>
<protein>
    <submittedName>
        <fullName evidence="5">AraC family transcriptional regulator</fullName>
    </submittedName>
</protein>
<gene>
    <name evidence="5" type="ORF">DPV69_07165</name>
</gene>
<dbReference type="GO" id="GO:0043565">
    <property type="term" value="F:sequence-specific DNA binding"/>
    <property type="evidence" value="ECO:0007669"/>
    <property type="project" value="InterPro"/>
</dbReference>
<keyword evidence="6" id="KW-1185">Reference proteome</keyword>
<evidence type="ECO:0000256" key="1">
    <source>
        <dbReference type="ARBA" id="ARBA00023015"/>
    </source>
</evidence>
<sequence>MKSVWDHITALHDHVLSHLDDRLSLTDLAKKFNISASTMRKQFQKQYHISLYRFIQQNRMEKALLLLREGKLTIGEVGVAVGYFEPANFTNAFIKYYGLSPKHANEIRLPNSAQAS</sequence>
<proteinExistence type="predicted"/>